<evidence type="ECO:0000256" key="1">
    <source>
        <dbReference type="ARBA" id="ARBA00009437"/>
    </source>
</evidence>
<evidence type="ECO:0000313" key="7">
    <source>
        <dbReference type="Proteomes" id="UP001169027"/>
    </source>
</evidence>
<evidence type="ECO:0000256" key="2">
    <source>
        <dbReference type="ARBA" id="ARBA00023015"/>
    </source>
</evidence>
<evidence type="ECO:0000313" key="6">
    <source>
        <dbReference type="EMBL" id="MDO1534052.1"/>
    </source>
</evidence>
<dbReference type="SUPFAM" id="SSF46785">
    <property type="entry name" value="Winged helix' DNA-binding domain"/>
    <property type="match status" value="1"/>
</dbReference>
<dbReference type="Proteomes" id="UP001169027">
    <property type="component" value="Unassembled WGS sequence"/>
</dbReference>
<evidence type="ECO:0000256" key="3">
    <source>
        <dbReference type="ARBA" id="ARBA00023125"/>
    </source>
</evidence>
<dbReference type="Gene3D" id="3.40.190.10">
    <property type="entry name" value="Periplasmic binding protein-like II"/>
    <property type="match status" value="2"/>
</dbReference>
<dbReference type="PANTHER" id="PTHR30537:SF26">
    <property type="entry name" value="GLYCINE CLEAVAGE SYSTEM TRANSCRIPTIONAL ACTIVATOR"/>
    <property type="match status" value="1"/>
</dbReference>
<gene>
    <name evidence="6" type="ORF">Q2T77_17330</name>
</gene>
<dbReference type="SUPFAM" id="SSF53850">
    <property type="entry name" value="Periplasmic binding protein-like II"/>
    <property type="match status" value="1"/>
</dbReference>
<dbReference type="InterPro" id="IPR000847">
    <property type="entry name" value="LysR_HTH_N"/>
</dbReference>
<dbReference type="PROSITE" id="PS50931">
    <property type="entry name" value="HTH_LYSR"/>
    <property type="match status" value="1"/>
</dbReference>
<dbReference type="Pfam" id="PF03466">
    <property type="entry name" value="LysR_substrate"/>
    <property type="match status" value="1"/>
</dbReference>
<evidence type="ECO:0000259" key="5">
    <source>
        <dbReference type="PROSITE" id="PS50931"/>
    </source>
</evidence>
<accession>A0ABT8S7U1</accession>
<name>A0ABT8S7U1_9BURK</name>
<protein>
    <submittedName>
        <fullName evidence="6">Transcriptional regulator GcvA</fullName>
    </submittedName>
</protein>
<dbReference type="EMBL" id="JAUKVY010000012">
    <property type="protein sequence ID" value="MDO1534052.1"/>
    <property type="molecule type" value="Genomic_DNA"/>
</dbReference>
<comment type="caution">
    <text evidence="6">The sequence shown here is derived from an EMBL/GenBank/DDBJ whole genome shotgun (WGS) entry which is preliminary data.</text>
</comment>
<organism evidence="6 7">
    <name type="scientific">Variovorax ginsengisoli</name>
    <dbReference type="NCBI Taxonomy" id="363844"/>
    <lineage>
        <taxon>Bacteria</taxon>
        <taxon>Pseudomonadati</taxon>
        <taxon>Pseudomonadota</taxon>
        <taxon>Betaproteobacteria</taxon>
        <taxon>Burkholderiales</taxon>
        <taxon>Comamonadaceae</taxon>
        <taxon>Variovorax</taxon>
    </lineage>
</organism>
<sequence length="314" mass="35252">MSRQLPPLNPLRAFEAAARHLSFTRAAEELFVTPSAVSHQVKALEENLGITLFLRDSKALVLTAAGKAYLPGVQEAFRQLAFATYQLHRERSIPALKINLPPTFATKWLIPRMKRFVQAHPEVDLKISTSKHMVDFAREDFDLAVRFGRGVYPGLRAERCLPVEVFPVCAPSLLAGPVPLRVPDDLRLHRLLHDDSTYDDVSNPDWATWLEHTGVQGVDTTRGPSFWPSHLVIDAAIDGLGVALAKRSWVERDLLEGRLVRPFEGLTLPVEFSYFFVYPEDRADDPRLGIFLGWVRQEVARDAQTDDVAQAGIL</sequence>
<keyword evidence="2" id="KW-0805">Transcription regulation</keyword>
<dbReference type="CDD" id="cd08432">
    <property type="entry name" value="PBP2_GcdR_TrpI_HvrB_AmpR_like"/>
    <property type="match status" value="1"/>
</dbReference>
<dbReference type="Gene3D" id="1.10.10.10">
    <property type="entry name" value="Winged helix-like DNA-binding domain superfamily/Winged helix DNA-binding domain"/>
    <property type="match status" value="1"/>
</dbReference>
<dbReference type="NCBIfam" id="NF008352">
    <property type="entry name" value="PRK11139.1"/>
    <property type="match status" value="1"/>
</dbReference>
<dbReference type="Pfam" id="PF00126">
    <property type="entry name" value="HTH_1"/>
    <property type="match status" value="1"/>
</dbReference>
<keyword evidence="4" id="KW-0804">Transcription</keyword>
<proteinExistence type="inferred from homology"/>
<keyword evidence="3" id="KW-0238">DNA-binding</keyword>
<dbReference type="InterPro" id="IPR058163">
    <property type="entry name" value="LysR-type_TF_proteobact-type"/>
</dbReference>
<keyword evidence="7" id="KW-1185">Reference proteome</keyword>
<evidence type="ECO:0000256" key="4">
    <source>
        <dbReference type="ARBA" id="ARBA00023163"/>
    </source>
</evidence>
<dbReference type="PANTHER" id="PTHR30537">
    <property type="entry name" value="HTH-TYPE TRANSCRIPTIONAL REGULATOR"/>
    <property type="match status" value="1"/>
</dbReference>
<dbReference type="RefSeq" id="WP_301811258.1">
    <property type="nucleotide sequence ID" value="NZ_JAUJZH010000012.1"/>
</dbReference>
<reference evidence="6" key="1">
    <citation type="submission" date="2023-06" db="EMBL/GenBank/DDBJ databases">
        <authorList>
            <person name="Jiang Y."/>
            <person name="Liu Q."/>
        </authorList>
    </citation>
    <scope>NUCLEOTIDE SEQUENCE</scope>
    <source>
        <strain evidence="6">CGMCC 1.12090</strain>
    </source>
</reference>
<dbReference type="InterPro" id="IPR005119">
    <property type="entry name" value="LysR_subst-bd"/>
</dbReference>
<dbReference type="PRINTS" id="PR00039">
    <property type="entry name" value="HTHLYSR"/>
</dbReference>
<comment type="similarity">
    <text evidence="1">Belongs to the LysR transcriptional regulatory family.</text>
</comment>
<dbReference type="InterPro" id="IPR036388">
    <property type="entry name" value="WH-like_DNA-bd_sf"/>
</dbReference>
<feature type="domain" description="HTH lysR-type" evidence="5">
    <location>
        <begin position="6"/>
        <end position="63"/>
    </location>
</feature>
<dbReference type="InterPro" id="IPR036390">
    <property type="entry name" value="WH_DNA-bd_sf"/>
</dbReference>